<dbReference type="EMBL" id="HBKQ01050793">
    <property type="protein sequence ID" value="CAE2276282.1"/>
    <property type="molecule type" value="Transcribed_RNA"/>
</dbReference>
<reference evidence="2" key="1">
    <citation type="submission" date="2021-01" db="EMBL/GenBank/DDBJ databases">
        <authorList>
            <person name="Corre E."/>
            <person name="Pelletier E."/>
            <person name="Niang G."/>
            <person name="Scheremetjew M."/>
            <person name="Finn R."/>
            <person name="Kale V."/>
            <person name="Holt S."/>
            <person name="Cochrane G."/>
            <person name="Meng A."/>
            <person name="Brown T."/>
            <person name="Cohen L."/>
        </authorList>
    </citation>
    <scope>NUCLEOTIDE SEQUENCE</scope>
    <source>
        <strain evidence="2">Isolate 1302-5</strain>
    </source>
</reference>
<protein>
    <submittedName>
        <fullName evidence="2">Uncharacterized protein</fullName>
    </submittedName>
</protein>
<gene>
    <name evidence="1" type="ORF">OAUR00152_LOCUS35039</name>
    <name evidence="2" type="ORF">OAUR00152_LOCUS35040</name>
</gene>
<accession>A0A6U6JIH2</accession>
<proteinExistence type="predicted"/>
<dbReference type="AlphaFoldDB" id="A0A6U6JIH2"/>
<dbReference type="EMBL" id="HBKQ01050794">
    <property type="protein sequence ID" value="CAE2276283.1"/>
    <property type="molecule type" value="Transcribed_RNA"/>
</dbReference>
<sequence length="309" mass="33972">MVARMEKIEISSHSNKTFMNAKTLFAIASNASFPSVHIDSMSTAACSKNNRSGDCKEKHCVSHTEKDLCSDCKSETLCTSQERRSQNSLLLRKEGGEDPEWTELLESLRHSTSGLVPQTTNHVLGRHKGLLKVTKPSASNDTSPSSVAEAPSVAVPKRAPVLARRRHRRLRGSSTSPDLTLYVPLHRSKSSSSTLSILRKEGKFSGSCLKDRLSNETPAGTSLLVSSIRRSCSVQFRAPTIYHIANDTLKCERDGGREEHNITKGCSMFSTKAADNEQQFCRGENMDLRSMAEILAKDKDFVGVCSALR</sequence>
<name>A0A6U6JIH2_9STRA</name>
<evidence type="ECO:0000313" key="1">
    <source>
        <dbReference type="EMBL" id="CAE2276282.1"/>
    </source>
</evidence>
<organism evidence="2">
    <name type="scientific">Odontella aurita</name>
    <dbReference type="NCBI Taxonomy" id="265563"/>
    <lineage>
        <taxon>Eukaryota</taxon>
        <taxon>Sar</taxon>
        <taxon>Stramenopiles</taxon>
        <taxon>Ochrophyta</taxon>
        <taxon>Bacillariophyta</taxon>
        <taxon>Mediophyceae</taxon>
        <taxon>Biddulphiophycidae</taxon>
        <taxon>Eupodiscales</taxon>
        <taxon>Odontellaceae</taxon>
        <taxon>Odontella</taxon>
    </lineage>
</organism>
<evidence type="ECO:0000313" key="2">
    <source>
        <dbReference type="EMBL" id="CAE2276283.1"/>
    </source>
</evidence>